<name>A0A6J2VWW0_CHACN</name>
<gene>
    <name evidence="3" type="primary">LOC115817284</name>
</gene>
<dbReference type="AlphaFoldDB" id="A0A6J2VWW0"/>
<dbReference type="OrthoDB" id="8958625at2759"/>
<reference evidence="3" key="1">
    <citation type="submission" date="2025-08" db="UniProtKB">
        <authorList>
            <consortium name="RefSeq"/>
        </authorList>
    </citation>
    <scope>IDENTIFICATION</scope>
</reference>
<proteinExistence type="predicted"/>
<dbReference type="PANTHER" id="PTHR23320:SF143">
    <property type="entry name" value="MEMBRANE-SPANNING 4-DOMAINS SUBFAMILY A MEMBER 4A-LIKE ISOFORM X1"/>
    <property type="match status" value="1"/>
</dbReference>
<dbReference type="Proteomes" id="UP000504632">
    <property type="component" value="Chromosome 7"/>
</dbReference>
<dbReference type="InParanoid" id="A0A6J2VWW0"/>
<accession>A0A6J2VWW0</accession>
<keyword evidence="2" id="KW-1185">Reference proteome</keyword>
<dbReference type="InterPro" id="IPR030417">
    <property type="entry name" value="MS4A"/>
</dbReference>
<dbReference type="RefSeq" id="XP_030636418.1">
    <property type="nucleotide sequence ID" value="XM_030780558.1"/>
</dbReference>
<evidence type="ECO:0000313" key="2">
    <source>
        <dbReference type="Proteomes" id="UP000504632"/>
    </source>
</evidence>
<evidence type="ECO:0000313" key="3">
    <source>
        <dbReference type="RefSeq" id="XP_030636418.1"/>
    </source>
</evidence>
<dbReference type="GeneID" id="115817284"/>
<evidence type="ECO:0000256" key="1">
    <source>
        <dbReference type="SAM" id="MobiDB-lite"/>
    </source>
</evidence>
<sequence length="205" mass="21855">MSDPIESGTSDVVPPADGPQNPSSGTPLVEVTFQKTEHKHKYLEAEPKILGITQIMLSVFQILSTSSSYSWLLNVASPLLSIPVIIAGSVTLAAQNLHLPTIKACLAMQVLACVASVFNFLLSTMELSEGFASHICWMHENGTEVKVCRWVTSVADHLVAGEMLVLAAQIAISATVAAYCCKVVQCCSPRAHMPVITVTVPPAPQ</sequence>
<organism evidence="2 3">
    <name type="scientific">Chanos chanos</name>
    <name type="common">Milkfish</name>
    <name type="synonym">Mugil chanos</name>
    <dbReference type="NCBI Taxonomy" id="29144"/>
    <lineage>
        <taxon>Eukaryota</taxon>
        <taxon>Metazoa</taxon>
        <taxon>Chordata</taxon>
        <taxon>Craniata</taxon>
        <taxon>Vertebrata</taxon>
        <taxon>Euteleostomi</taxon>
        <taxon>Actinopterygii</taxon>
        <taxon>Neopterygii</taxon>
        <taxon>Teleostei</taxon>
        <taxon>Ostariophysi</taxon>
        <taxon>Gonorynchiformes</taxon>
        <taxon>Chanidae</taxon>
        <taxon>Chanos</taxon>
    </lineage>
</organism>
<feature type="region of interest" description="Disordered" evidence="1">
    <location>
        <begin position="1"/>
        <end position="27"/>
    </location>
</feature>
<protein>
    <submittedName>
        <fullName evidence="3">Uncharacterized protein LOC115817284</fullName>
    </submittedName>
</protein>
<dbReference type="PANTHER" id="PTHR23320">
    <property type="entry name" value="MEMBRANE-SPANNING 4-DOMAINS SUBFAMILY A MS4A -RELATED"/>
    <property type="match status" value="1"/>
</dbReference>